<dbReference type="Pfam" id="PF05552">
    <property type="entry name" value="MS_channel_1st_1"/>
    <property type="match status" value="2"/>
</dbReference>
<keyword evidence="3" id="KW-1185">Reference proteome</keyword>
<feature type="transmembrane region" description="Helical" evidence="1">
    <location>
        <begin position="89"/>
        <end position="106"/>
    </location>
</feature>
<proteinExistence type="predicted"/>
<dbReference type="PANTHER" id="PTHR30221">
    <property type="entry name" value="SMALL-CONDUCTANCE MECHANOSENSITIVE CHANNEL"/>
    <property type="match status" value="1"/>
</dbReference>
<keyword evidence="1" id="KW-0812">Transmembrane</keyword>
<name>A0AA46TLS4_9ACTN</name>
<evidence type="ECO:0000313" key="2">
    <source>
        <dbReference type="EMBL" id="UYM07626.1"/>
    </source>
</evidence>
<keyword evidence="1" id="KW-0472">Membrane</keyword>
<dbReference type="AlphaFoldDB" id="A0AA46TLS4"/>
<feature type="transmembrane region" description="Helical" evidence="1">
    <location>
        <begin position="32"/>
        <end position="54"/>
    </location>
</feature>
<dbReference type="GO" id="GO:0008381">
    <property type="term" value="F:mechanosensitive monoatomic ion channel activity"/>
    <property type="evidence" value="ECO:0007669"/>
    <property type="project" value="InterPro"/>
</dbReference>
<reference evidence="2" key="1">
    <citation type="submission" date="2022-01" db="EMBL/GenBank/DDBJ databases">
        <title>Nocardioidaceae gen. sp. A5X3R13.</title>
        <authorList>
            <person name="Lopez Marin M.A."/>
            <person name="Uhlik O."/>
        </authorList>
    </citation>
    <scope>NUCLEOTIDE SEQUENCE</scope>
    <source>
        <strain evidence="2">A5X3R13</strain>
    </source>
</reference>
<evidence type="ECO:0000313" key="3">
    <source>
        <dbReference type="Proteomes" id="UP001164390"/>
    </source>
</evidence>
<dbReference type="Proteomes" id="UP001164390">
    <property type="component" value="Chromosome"/>
</dbReference>
<keyword evidence="1" id="KW-1133">Transmembrane helix</keyword>
<dbReference type="Gene3D" id="1.10.287.1260">
    <property type="match status" value="1"/>
</dbReference>
<accession>A0AA46TLS4</accession>
<evidence type="ECO:0000256" key="1">
    <source>
        <dbReference type="SAM" id="Phobius"/>
    </source>
</evidence>
<dbReference type="InterPro" id="IPR008910">
    <property type="entry name" value="MSC_TM_helix"/>
</dbReference>
<sequence length="245" mass="25564">MSSHAATSTQAIEWSGGLEDAWSSFATFIPKLVAFLIVLFIGWIIARVVAGVLGKVLERLGFGRLLDKAGLSRFFSQSSFTPVGLICKLVYYFILLIALQLALTAFGPSNPVSDIINDIVNFLPKAVVAIVIIVIVAAIANAVKDILRGVLGGVSYGEVLTNIVGVFILALGVIAALNQVGIATTVTMPVLITVLATIGGVIVVGVGGGLIGPMRQRWEGWLSSIESETRSAKDSGGEASGHSSV</sequence>
<dbReference type="InterPro" id="IPR045275">
    <property type="entry name" value="MscS_archaea/bacteria_type"/>
</dbReference>
<dbReference type="KEGG" id="sgrg:L0C25_11305"/>
<gene>
    <name evidence="2" type="ORF">L0C25_11305</name>
</gene>
<protein>
    <submittedName>
        <fullName evidence="2">Uncharacterized protein</fullName>
    </submittedName>
</protein>
<feature type="transmembrane region" description="Helical" evidence="1">
    <location>
        <begin position="126"/>
        <end position="147"/>
    </location>
</feature>
<dbReference type="EMBL" id="CP094970">
    <property type="protein sequence ID" value="UYM07626.1"/>
    <property type="molecule type" value="Genomic_DNA"/>
</dbReference>
<feature type="transmembrane region" description="Helical" evidence="1">
    <location>
        <begin position="190"/>
        <end position="211"/>
    </location>
</feature>
<feature type="transmembrane region" description="Helical" evidence="1">
    <location>
        <begin position="159"/>
        <end position="178"/>
    </location>
</feature>
<dbReference type="PANTHER" id="PTHR30221:SF1">
    <property type="entry name" value="SMALL-CONDUCTANCE MECHANOSENSITIVE CHANNEL"/>
    <property type="match status" value="1"/>
</dbReference>
<organism evidence="2 3">
    <name type="scientific">Solicola gregarius</name>
    <dbReference type="NCBI Taxonomy" id="2908642"/>
    <lineage>
        <taxon>Bacteria</taxon>
        <taxon>Bacillati</taxon>
        <taxon>Actinomycetota</taxon>
        <taxon>Actinomycetes</taxon>
        <taxon>Propionibacteriales</taxon>
        <taxon>Nocardioidaceae</taxon>
        <taxon>Solicola</taxon>
    </lineage>
</organism>
<dbReference type="RefSeq" id="WP_271636602.1">
    <property type="nucleotide sequence ID" value="NZ_CP094970.1"/>
</dbReference>